<protein>
    <submittedName>
        <fullName evidence="3">Serine-threonine protein kinase, putative</fullName>
    </submittedName>
</protein>
<reference evidence="3 4" key="1">
    <citation type="journal article" date="2015" name="MBio">
        <title>Enzymatic Degradation of Phenazines Can Generate Energy and Protect Sensitive Organisms from Toxicity.</title>
        <authorList>
            <person name="Costa K.C."/>
            <person name="Bergkessel M."/>
            <person name="Saunders S."/>
            <person name="Korlach J."/>
            <person name="Newman D.K."/>
        </authorList>
    </citation>
    <scope>NUCLEOTIDE SEQUENCE [LARGE SCALE GENOMIC DNA]</scope>
    <source>
        <strain evidence="3 4">CT6</strain>
    </source>
</reference>
<feature type="signal peptide" evidence="1">
    <location>
        <begin position="1"/>
        <end position="19"/>
    </location>
</feature>
<evidence type="ECO:0000259" key="2">
    <source>
        <dbReference type="Pfam" id="PF14032"/>
    </source>
</evidence>
<evidence type="ECO:0000256" key="1">
    <source>
        <dbReference type="SAM" id="SignalP"/>
    </source>
</evidence>
<keyword evidence="3" id="KW-0418">Kinase</keyword>
<keyword evidence="1" id="KW-0732">Signal</keyword>
<dbReference type="Gene3D" id="3.40.1000.70">
    <property type="entry name" value="PknH-like extracellular domain"/>
    <property type="match status" value="1"/>
</dbReference>
<feature type="chain" id="PRO_5039573747" evidence="1">
    <location>
        <begin position="20"/>
        <end position="221"/>
    </location>
</feature>
<name>A0A0N9YBU8_MYCFO</name>
<accession>A0A0N9YBU8</accession>
<evidence type="ECO:0000313" key="3">
    <source>
        <dbReference type="EMBL" id="ALI28853.1"/>
    </source>
</evidence>
<dbReference type="Pfam" id="PF14032">
    <property type="entry name" value="PknH_C"/>
    <property type="match status" value="1"/>
</dbReference>
<dbReference type="EMBL" id="CP011269">
    <property type="protein sequence ID" value="ALI28853.1"/>
    <property type="molecule type" value="Genomic_DNA"/>
</dbReference>
<proteinExistence type="predicted"/>
<dbReference type="PATRIC" id="fig|1766.6.peg.5035"/>
<dbReference type="KEGG" id="mft:XA26_50580"/>
<feature type="domain" description="PknH-like extracellular" evidence="2">
    <location>
        <begin position="32"/>
        <end position="218"/>
    </location>
</feature>
<dbReference type="GO" id="GO:0016301">
    <property type="term" value="F:kinase activity"/>
    <property type="evidence" value="ECO:0007669"/>
    <property type="project" value="UniProtKB-KW"/>
</dbReference>
<dbReference type="RefSeq" id="WP_054603313.1">
    <property type="nucleotide sequence ID" value="NZ_CP011269.1"/>
</dbReference>
<dbReference type="InterPro" id="IPR038232">
    <property type="entry name" value="PknH-like_Extracell_sf"/>
</dbReference>
<sequence>MSARHRGAVGLVLCATLLAACTPTVPDSDGPHVDVLGSMLASESEINTVLNAKVRPKTALRSPMTNANYEPVSRPECMVVIGNAMDWVYGQSGYREFRETQLADDADDVEVDQAVARFDNPAAATAVVNRTVDIWRRCGNDILTFSYDGGKSQDARHMAAPTVLDGVDITHDQPVDVTDRPTHRAILAVDNYVVDLRISGSDITDQQTVQLAKIIAGRNAL</sequence>
<keyword evidence="3" id="KW-0808">Transferase</keyword>
<keyword evidence="4" id="KW-1185">Reference proteome</keyword>
<dbReference type="AlphaFoldDB" id="A0A0N9YBU8"/>
<dbReference type="InterPro" id="IPR026954">
    <property type="entry name" value="PknH-like_Extracell"/>
</dbReference>
<evidence type="ECO:0000313" key="4">
    <source>
        <dbReference type="Proteomes" id="UP000057134"/>
    </source>
</evidence>
<dbReference type="PROSITE" id="PS51257">
    <property type="entry name" value="PROKAR_LIPOPROTEIN"/>
    <property type="match status" value="1"/>
</dbReference>
<dbReference type="Proteomes" id="UP000057134">
    <property type="component" value="Chromosome"/>
</dbReference>
<gene>
    <name evidence="3" type="ORF">XA26_50580</name>
</gene>
<dbReference type="STRING" id="1766.XA26_50580"/>
<organism evidence="3 4">
    <name type="scientific">Mycolicibacterium fortuitum</name>
    <name type="common">Mycobacterium fortuitum</name>
    <dbReference type="NCBI Taxonomy" id="1766"/>
    <lineage>
        <taxon>Bacteria</taxon>
        <taxon>Bacillati</taxon>
        <taxon>Actinomycetota</taxon>
        <taxon>Actinomycetes</taxon>
        <taxon>Mycobacteriales</taxon>
        <taxon>Mycobacteriaceae</taxon>
        <taxon>Mycolicibacterium</taxon>
    </lineage>
</organism>